<organism evidence="2 3">
    <name type="scientific">Faecalicoccus acidiformans</name>
    <dbReference type="NCBI Taxonomy" id="915173"/>
    <lineage>
        <taxon>Bacteria</taxon>
        <taxon>Bacillati</taxon>
        <taxon>Bacillota</taxon>
        <taxon>Erysipelotrichia</taxon>
        <taxon>Erysipelotrichales</taxon>
        <taxon>Erysipelotrichaceae</taxon>
        <taxon>Faecalicoccus</taxon>
    </lineage>
</organism>
<proteinExistence type="predicted"/>
<evidence type="ECO:0000313" key="3">
    <source>
        <dbReference type="Proteomes" id="UP000521313"/>
    </source>
</evidence>
<accession>A0A7W8D1N6</accession>
<feature type="domain" description="HTH cro/C1-type" evidence="1">
    <location>
        <begin position="14"/>
        <end position="68"/>
    </location>
</feature>
<dbReference type="InterPro" id="IPR010982">
    <property type="entry name" value="Lambda_DNA-bd_dom_sf"/>
</dbReference>
<dbReference type="GO" id="GO:0003677">
    <property type="term" value="F:DNA binding"/>
    <property type="evidence" value="ECO:0007669"/>
    <property type="project" value="InterPro"/>
</dbReference>
<dbReference type="InterPro" id="IPR001387">
    <property type="entry name" value="Cro/C1-type_HTH"/>
</dbReference>
<dbReference type="SUPFAM" id="SSF47413">
    <property type="entry name" value="lambda repressor-like DNA-binding domains"/>
    <property type="match status" value="1"/>
</dbReference>
<reference evidence="2 3" key="1">
    <citation type="submission" date="2020-08" db="EMBL/GenBank/DDBJ databases">
        <title>Genomic Encyclopedia of Type Strains, Phase IV (KMG-IV): sequencing the most valuable type-strain genomes for metagenomic binning, comparative biology and taxonomic classification.</title>
        <authorList>
            <person name="Goeker M."/>
        </authorList>
    </citation>
    <scope>NUCLEOTIDE SEQUENCE [LARGE SCALE GENOMIC DNA]</scope>
    <source>
        <strain evidence="2 3">DSM 26963</strain>
    </source>
</reference>
<gene>
    <name evidence="2" type="ORF">HNQ43_000344</name>
</gene>
<dbReference type="AlphaFoldDB" id="A0A7W8D1N6"/>
<sequence length="338" mass="39022">MTSYKHKNYIGEQLYNALKEKGVTITQFAQDMGLSRALISKYLNNTKHPTDATLEKIAEYFELPVEYFADSGYLDEDGKIHRSFDIRNMDASDFITERVQVANTNRAFKLNSQILNDYYTNQDSGGKLDLAIEYSDFVDHVIDKRDIDLLADFLTVNEFIEIAKQFDVILSTDRLETILHESDLETIPSNVPKNIVYSSYLAGMLTAADTDTLKKRERNLQLKDLDIYDIFQGHSDLYFALKSLCKDLDIVSQSQKTEDILKEAMILSDLKELKEIVKKKLDESYTQSKKTGNYDKEIKNTLLKMDSHIYSVLYDFILHIQKGDFKGAFHDLNELKFD</sequence>
<dbReference type="Pfam" id="PF01381">
    <property type="entry name" value="HTH_3"/>
    <property type="match status" value="1"/>
</dbReference>
<dbReference type="PROSITE" id="PS50943">
    <property type="entry name" value="HTH_CROC1"/>
    <property type="match status" value="1"/>
</dbReference>
<name>A0A7W8D1N6_9FIRM</name>
<dbReference type="RefSeq" id="WP_183374167.1">
    <property type="nucleotide sequence ID" value="NZ_JACHHD010000002.1"/>
</dbReference>
<evidence type="ECO:0000313" key="2">
    <source>
        <dbReference type="EMBL" id="MBB5184309.1"/>
    </source>
</evidence>
<protein>
    <submittedName>
        <fullName evidence="2">Transcriptional regulator with XRE-family HTH domain</fullName>
    </submittedName>
</protein>
<comment type="caution">
    <text evidence="2">The sequence shown here is derived from an EMBL/GenBank/DDBJ whole genome shotgun (WGS) entry which is preliminary data.</text>
</comment>
<dbReference type="SMART" id="SM00530">
    <property type="entry name" value="HTH_XRE"/>
    <property type="match status" value="1"/>
</dbReference>
<evidence type="ECO:0000259" key="1">
    <source>
        <dbReference type="PROSITE" id="PS50943"/>
    </source>
</evidence>
<dbReference type="CDD" id="cd00093">
    <property type="entry name" value="HTH_XRE"/>
    <property type="match status" value="1"/>
</dbReference>
<dbReference type="Gene3D" id="1.10.260.40">
    <property type="entry name" value="lambda repressor-like DNA-binding domains"/>
    <property type="match status" value="1"/>
</dbReference>
<dbReference type="Proteomes" id="UP000521313">
    <property type="component" value="Unassembled WGS sequence"/>
</dbReference>
<dbReference type="EMBL" id="JACHHD010000002">
    <property type="protein sequence ID" value="MBB5184309.1"/>
    <property type="molecule type" value="Genomic_DNA"/>
</dbReference>